<reference evidence="6" key="1">
    <citation type="submission" date="2014-01" db="EMBL/GenBank/DDBJ databases">
        <title>The Genome Sequence of Anopheles farauti FAR1 (V2).</title>
        <authorList>
            <consortium name="The Broad Institute Genomics Platform"/>
            <person name="Neafsey D.E."/>
            <person name="Besansky N."/>
            <person name="Howell P."/>
            <person name="Walton C."/>
            <person name="Young S.K."/>
            <person name="Zeng Q."/>
            <person name="Gargeya S."/>
            <person name="Fitzgerald M."/>
            <person name="Haas B."/>
            <person name="Abouelleil A."/>
            <person name="Allen A.W."/>
            <person name="Alvarado L."/>
            <person name="Arachchi H.M."/>
            <person name="Berlin A.M."/>
            <person name="Chapman S.B."/>
            <person name="Gainer-Dewar J."/>
            <person name="Goldberg J."/>
            <person name="Griggs A."/>
            <person name="Gujja S."/>
            <person name="Hansen M."/>
            <person name="Howarth C."/>
            <person name="Imamovic A."/>
            <person name="Ireland A."/>
            <person name="Larimer J."/>
            <person name="McCowan C."/>
            <person name="Murphy C."/>
            <person name="Pearson M."/>
            <person name="Poon T.W."/>
            <person name="Priest M."/>
            <person name="Roberts A."/>
            <person name="Saif S."/>
            <person name="Shea T."/>
            <person name="Sisk P."/>
            <person name="Sykes S."/>
            <person name="Wortman J."/>
            <person name="Nusbaum C."/>
            <person name="Birren B."/>
        </authorList>
    </citation>
    <scope>NUCLEOTIDE SEQUENCE [LARGE SCALE GENOMIC DNA]</scope>
    <source>
        <strain evidence="6">FAR1</strain>
    </source>
</reference>
<dbReference type="STRING" id="69004.A0A182QHW2"/>
<dbReference type="InterPro" id="IPR000859">
    <property type="entry name" value="CUB_dom"/>
</dbReference>
<evidence type="ECO:0000256" key="1">
    <source>
        <dbReference type="ARBA" id="ARBA00022737"/>
    </source>
</evidence>
<organism evidence="5 6">
    <name type="scientific">Anopheles farauti</name>
    <dbReference type="NCBI Taxonomy" id="69004"/>
    <lineage>
        <taxon>Eukaryota</taxon>
        <taxon>Metazoa</taxon>
        <taxon>Ecdysozoa</taxon>
        <taxon>Arthropoda</taxon>
        <taxon>Hexapoda</taxon>
        <taxon>Insecta</taxon>
        <taxon>Pterygota</taxon>
        <taxon>Neoptera</taxon>
        <taxon>Endopterygota</taxon>
        <taxon>Diptera</taxon>
        <taxon>Nematocera</taxon>
        <taxon>Culicoidea</taxon>
        <taxon>Culicidae</taxon>
        <taxon>Anophelinae</taxon>
        <taxon>Anopheles</taxon>
    </lineage>
</organism>
<dbReference type="Pfam" id="PF00431">
    <property type="entry name" value="CUB"/>
    <property type="match status" value="1"/>
</dbReference>
<evidence type="ECO:0000313" key="5">
    <source>
        <dbReference type="EnsemblMetazoa" id="AFAF010489-PA"/>
    </source>
</evidence>
<dbReference type="VEuPathDB" id="VectorBase:AFAF010489"/>
<keyword evidence="2" id="KW-1015">Disulfide bond</keyword>
<proteinExistence type="predicted"/>
<dbReference type="EMBL" id="AXCN02002349">
    <property type="status" value="NOT_ANNOTATED_CDS"/>
    <property type="molecule type" value="Genomic_DNA"/>
</dbReference>
<dbReference type="CDD" id="cd00041">
    <property type="entry name" value="CUB"/>
    <property type="match status" value="1"/>
</dbReference>
<keyword evidence="1" id="KW-0677">Repeat</keyword>
<evidence type="ECO:0000313" key="6">
    <source>
        <dbReference type="Proteomes" id="UP000075886"/>
    </source>
</evidence>
<dbReference type="SUPFAM" id="SSF49854">
    <property type="entry name" value="Spermadhesin, CUB domain"/>
    <property type="match status" value="1"/>
</dbReference>
<evidence type="ECO:0000259" key="4">
    <source>
        <dbReference type="PROSITE" id="PS01180"/>
    </source>
</evidence>
<name>A0A182QHW2_9DIPT</name>
<comment type="caution">
    <text evidence="3">Lacks conserved residue(s) required for the propagation of feature annotation.</text>
</comment>
<keyword evidence="6" id="KW-1185">Reference proteome</keyword>
<dbReference type="AlphaFoldDB" id="A0A182QHW2"/>
<feature type="domain" description="CUB" evidence="4">
    <location>
        <begin position="1"/>
        <end position="66"/>
    </location>
</feature>
<evidence type="ECO:0000256" key="2">
    <source>
        <dbReference type="ARBA" id="ARBA00023157"/>
    </source>
</evidence>
<evidence type="ECO:0000256" key="3">
    <source>
        <dbReference type="PROSITE-ProRule" id="PRU00059"/>
    </source>
</evidence>
<dbReference type="PROSITE" id="PS01180">
    <property type="entry name" value="CUB"/>
    <property type="match status" value="1"/>
</dbReference>
<dbReference type="PANTHER" id="PTHR24251">
    <property type="entry name" value="OVOCHYMASE-RELATED"/>
    <property type="match status" value="1"/>
</dbReference>
<dbReference type="Proteomes" id="UP000075886">
    <property type="component" value="Unassembled WGS sequence"/>
</dbReference>
<sequence length="80" mass="8922">MELSLNCVYDYVEVFDNSSMANSLVGRYCGSDKPPAMTSSGNMVTIRFVTDFSSAKDGFSLSFNFIDVEKSFFKITNLSF</sequence>
<accession>A0A182QHW2</accession>
<reference evidence="5" key="2">
    <citation type="submission" date="2020-05" db="UniProtKB">
        <authorList>
            <consortium name="EnsemblMetazoa"/>
        </authorList>
    </citation>
    <scope>IDENTIFICATION</scope>
    <source>
        <strain evidence="5">FAR1</strain>
    </source>
</reference>
<dbReference type="EnsemblMetazoa" id="AFAF010489-RA">
    <property type="protein sequence ID" value="AFAF010489-PA"/>
    <property type="gene ID" value="AFAF010489"/>
</dbReference>
<dbReference type="Gene3D" id="2.60.120.290">
    <property type="entry name" value="Spermadhesin, CUB domain"/>
    <property type="match status" value="1"/>
</dbReference>
<dbReference type="InterPro" id="IPR035914">
    <property type="entry name" value="Sperma_CUB_dom_sf"/>
</dbReference>
<protein>
    <recommendedName>
        <fullName evidence="4">CUB domain-containing protein</fullName>
    </recommendedName>
</protein>